<dbReference type="EMBL" id="ML211058">
    <property type="protein sequence ID" value="TFK90011.1"/>
    <property type="molecule type" value="Genomic_DNA"/>
</dbReference>
<gene>
    <name evidence="2" type="ORF">K466DRAFT_409841</name>
</gene>
<feature type="region of interest" description="Disordered" evidence="1">
    <location>
        <begin position="1"/>
        <end position="30"/>
    </location>
</feature>
<accession>A0A5C3PL60</accession>
<name>A0A5C3PL60_9APHY</name>
<reference evidence="2 3" key="1">
    <citation type="journal article" date="2019" name="Nat. Ecol. Evol.">
        <title>Megaphylogeny resolves global patterns of mushroom evolution.</title>
        <authorList>
            <person name="Varga T."/>
            <person name="Krizsan K."/>
            <person name="Foldi C."/>
            <person name="Dima B."/>
            <person name="Sanchez-Garcia M."/>
            <person name="Sanchez-Ramirez S."/>
            <person name="Szollosi G.J."/>
            <person name="Szarkandi J.G."/>
            <person name="Papp V."/>
            <person name="Albert L."/>
            <person name="Andreopoulos W."/>
            <person name="Angelini C."/>
            <person name="Antonin V."/>
            <person name="Barry K.W."/>
            <person name="Bougher N.L."/>
            <person name="Buchanan P."/>
            <person name="Buyck B."/>
            <person name="Bense V."/>
            <person name="Catcheside P."/>
            <person name="Chovatia M."/>
            <person name="Cooper J."/>
            <person name="Damon W."/>
            <person name="Desjardin D."/>
            <person name="Finy P."/>
            <person name="Geml J."/>
            <person name="Haridas S."/>
            <person name="Hughes K."/>
            <person name="Justo A."/>
            <person name="Karasinski D."/>
            <person name="Kautmanova I."/>
            <person name="Kiss B."/>
            <person name="Kocsube S."/>
            <person name="Kotiranta H."/>
            <person name="LaButti K.M."/>
            <person name="Lechner B.E."/>
            <person name="Liimatainen K."/>
            <person name="Lipzen A."/>
            <person name="Lukacs Z."/>
            <person name="Mihaltcheva S."/>
            <person name="Morgado L.N."/>
            <person name="Niskanen T."/>
            <person name="Noordeloos M.E."/>
            <person name="Ohm R.A."/>
            <person name="Ortiz-Santana B."/>
            <person name="Ovrebo C."/>
            <person name="Racz N."/>
            <person name="Riley R."/>
            <person name="Savchenko A."/>
            <person name="Shiryaev A."/>
            <person name="Soop K."/>
            <person name="Spirin V."/>
            <person name="Szebenyi C."/>
            <person name="Tomsovsky M."/>
            <person name="Tulloss R.E."/>
            <person name="Uehling J."/>
            <person name="Grigoriev I.V."/>
            <person name="Vagvolgyi C."/>
            <person name="Papp T."/>
            <person name="Martin F.M."/>
            <person name="Miettinen O."/>
            <person name="Hibbett D.S."/>
            <person name="Nagy L.G."/>
        </authorList>
    </citation>
    <scope>NUCLEOTIDE SEQUENCE [LARGE SCALE GENOMIC DNA]</scope>
    <source>
        <strain evidence="2 3">HHB13444</strain>
    </source>
</reference>
<evidence type="ECO:0000256" key="1">
    <source>
        <dbReference type="SAM" id="MobiDB-lite"/>
    </source>
</evidence>
<dbReference type="InParanoid" id="A0A5C3PL60"/>
<organism evidence="2 3">
    <name type="scientific">Polyporus arcularius HHB13444</name>
    <dbReference type="NCBI Taxonomy" id="1314778"/>
    <lineage>
        <taxon>Eukaryota</taxon>
        <taxon>Fungi</taxon>
        <taxon>Dikarya</taxon>
        <taxon>Basidiomycota</taxon>
        <taxon>Agaricomycotina</taxon>
        <taxon>Agaricomycetes</taxon>
        <taxon>Polyporales</taxon>
        <taxon>Polyporaceae</taxon>
        <taxon>Polyporus</taxon>
    </lineage>
</organism>
<proteinExistence type="predicted"/>
<sequence>MGQTIRPIRHGNSATTRTECRATPSHPRLRRRARRRVHRFRRVLSPSLRVVPHSRTAHIELGILVTAYFFSPTALGLRALLAVAVSSPNLIVTKTNSIHIRIYIILPPILVTTRQYKRATQDSRQLSGSILQNVEGSLRRSRSWLPLPRSLYPFPIPPIVCFRAVLSPCCCST</sequence>
<dbReference type="Proteomes" id="UP000308197">
    <property type="component" value="Unassembled WGS sequence"/>
</dbReference>
<dbReference type="AlphaFoldDB" id="A0A5C3PL60"/>
<evidence type="ECO:0000313" key="3">
    <source>
        <dbReference type="Proteomes" id="UP000308197"/>
    </source>
</evidence>
<protein>
    <submittedName>
        <fullName evidence="2">Uncharacterized protein</fullName>
    </submittedName>
</protein>
<keyword evidence="3" id="KW-1185">Reference proteome</keyword>
<evidence type="ECO:0000313" key="2">
    <source>
        <dbReference type="EMBL" id="TFK90011.1"/>
    </source>
</evidence>